<feature type="chain" id="PRO_5042039115" evidence="2">
    <location>
        <begin position="20"/>
        <end position="374"/>
    </location>
</feature>
<dbReference type="Proteomes" id="UP001286313">
    <property type="component" value="Unassembled WGS sequence"/>
</dbReference>
<evidence type="ECO:0000313" key="3">
    <source>
        <dbReference type="EMBL" id="KAK3894591.1"/>
    </source>
</evidence>
<proteinExistence type="predicted"/>
<dbReference type="PANTHER" id="PTHR24373:SF275">
    <property type="entry name" value="TIR DOMAIN-CONTAINING PROTEIN"/>
    <property type="match status" value="1"/>
</dbReference>
<dbReference type="InterPro" id="IPR032675">
    <property type="entry name" value="LRR_dom_sf"/>
</dbReference>
<keyword evidence="1 2" id="KW-0732">Signal</keyword>
<organism evidence="3 4">
    <name type="scientific">Petrolisthes cinctipes</name>
    <name type="common">Flat porcelain crab</name>
    <dbReference type="NCBI Taxonomy" id="88211"/>
    <lineage>
        <taxon>Eukaryota</taxon>
        <taxon>Metazoa</taxon>
        <taxon>Ecdysozoa</taxon>
        <taxon>Arthropoda</taxon>
        <taxon>Crustacea</taxon>
        <taxon>Multicrustacea</taxon>
        <taxon>Malacostraca</taxon>
        <taxon>Eumalacostraca</taxon>
        <taxon>Eucarida</taxon>
        <taxon>Decapoda</taxon>
        <taxon>Pleocyemata</taxon>
        <taxon>Anomura</taxon>
        <taxon>Galatheoidea</taxon>
        <taxon>Porcellanidae</taxon>
        <taxon>Petrolisthes</taxon>
    </lineage>
</organism>
<evidence type="ECO:0000256" key="1">
    <source>
        <dbReference type="ARBA" id="ARBA00022729"/>
    </source>
</evidence>
<dbReference type="Gene3D" id="3.80.10.10">
    <property type="entry name" value="Ribonuclease Inhibitor"/>
    <property type="match status" value="2"/>
</dbReference>
<accession>A0AAE1L316</accession>
<dbReference type="SUPFAM" id="SSF52058">
    <property type="entry name" value="L domain-like"/>
    <property type="match status" value="1"/>
</dbReference>
<name>A0AAE1L316_PETCI</name>
<keyword evidence="4" id="KW-1185">Reference proteome</keyword>
<dbReference type="InterPro" id="IPR001611">
    <property type="entry name" value="Leu-rich_rpt"/>
</dbReference>
<reference evidence="3" key="1">
    <citation type="submission" date="2023-10" db="EMBL/GenBank/DDBJ databases">
        <title>Genome assemblies of two species of porcelain crab, Petrolisthes cinctipes and Petrolisthes manimaculis (Anomura: Porcellanidae).</title>
        <authorList>
            <person name="Angst P."/>
        </authorList>
    </citation>
    <scope>NUCLEOTIDE SEQUENCE</scope>
    <source>
        <strain evidence="3">PB745_01</strain>
        <tissue evidence="3">Gill</tissue>
    </source>
</reference>
<gene>
    <name evidence="3" type="ORF">Pcinc_001639</name>
</gene>
<dbReference type="PANTHER" id="PTHR24373">
    <property type="entry name" value="SLIT RELATED LEUCINE-RICH REPEAT NEURONAL PROTEIN"/>
    <property type="match status" value="1"/>
</dbReference>
<dbReference type="EMBL" id="JAWQEG010000103">
    <property type="protein sequence ID" value="KAK3894591.1"/>
    <property type="molecule type" value="Genomic_DNA"/>
</dbReference>
<dbReference type="Pfam" id="PF00560">
    <property type="entry name" value="LRR_1"/>
    <property type="match status" value="1"/>
</dbReference>
<dbReference type="InterPro" id="IPR050328">
    <property type="entry name" value="Dev_Immune_Receptor"/>
</dbReference>
<feature type="signal peptide" evidence="2">
    <location>
        <begin position="1"/>
        <end position="19"/>
    </location>
</feature>
<protein>
    <submittedName>
        <fullName evidence="3">Uncharacterized protein</fullName>
    </submittedName>
</protein>
<dbReference type="AlphaFoldDB" id="A0AAE1L316"/>
<evidence type="ECO:0000313" key="4">
    <source>
        <dbReference type="Proteomes" id="UP001286313"/>
    </source>
</evidence>
<evidence type="ECO:0000256" key="2">
    <source>
        <dbReference type="SAM" id="SignalP"/>
    </source>
</evidence>
<comment type="caution">
    <text evidence="3">The sequence shown here is derived from an EMBL/GenBank/DDBJ whole genome shotgun (WGS) entry which is preliminary data.</text>
</comment>
<sequence length="374" mass="41769">MKTIEFLVVLVSCLTLVLAAPGADLALQPMPKEWPCPEADDILPCVCTSDEYLNLRLVCTGVSTAQLDVAMAAVFPFTEFLELRIEDNNPTNSPLTELPEGIFRDLTFIRVTVTGTGIIEVPENVFSNSHRTLVMLNLQNNLIDDFTFESIRAYTVLETLILDDNTISRLWHMESTSLQTLSVSGNHGLSFDATVFQNVTNLRTVNMARIDHVTIPQNLFLPLGKVTYIDLSSNWLDSLNEFAINPPNPTLRTLRLNQNSITEILPNSIQGLTEDATVQMAGNLINKLNEPQWKSVFDQVPSGQIDLTGNILNCGCDMDWMFLATPEDKYLNILTDTTTCFDGTKVVFLDKMWFYYQCQEGEQRQGVDGQGIVG</sequence>